<evidence type="ECO:0000259" key="3">
    <source>
        <dbReference type="Pfam" id="PF20906"/>
    </source>
</evidence>
<accession>A0A401YX28</accession>
<evidence type="ECO:0000313" key="5">
    <source>
        <dbReference type="Proteomes" id="UP000286931"/>
    </source>
</evidence>
<dbReference type="Pfam" id="PF20906">
    <property type="entry name" value="S-Me-THD_C"/>
    <property type="match status" value="1"/>
</dbReference>
<dbReference type="Pfam" id="PF06032">
    <property type="entry name" value="S-Me-THD_N"/>
    <property type="match status" value="1"/>
</dbReference>
<dbReference type="AlphaFoldDB" id="A0A401YX28"/>
<dbReference type="Gene3D" id="3.40.1610.10">
    <property type="entry name" value="CV3147-like domain"/>
    <property type="match status" value="1"/>
</dbReference>
<dbReference type="InterPro" id="IPR010318">
    <property type="entry name" value="S-Me-THD_N"/>
</dbReference>
<evidence type="ECO:0000313" key="4">
    <source>
        <dbReference type="EMBL" id="GCD99158.1"/>
    </source>
</evidence>
<feature type="compositionally biased region" description="Low complexity" evidence="1">
    <location>
        <begin position="249"/>
        <end position="259"/>
    </location>
</feature>
<organism evidence="4 5">
    <name type="scientific">Embleya hyalina</name>
    <dbReference type="NCBI Taxonomy" id="516124"/>
    <lineage>
        <taxon>Bacteria</taxon>
        <taxon>Bacillati</taxon>
        <taxon>Actinomycetota</taxon>
        <taxon>Actinomycetes</taxon>
        <taxon>Kitasatosporales</taxon>
        <taxon>Streptomycetaceae</taxon>
        <taxon>Embleya</taxon>
    </lineage>
</organism>
<dbReference type="RefSeq" id="WP_218043153.1">
    <property type="nucleotide sequence ID" value="NZ_BIFH01000031.1"/>
</dbReference>
<dbReference type="InterPro" id="IPR027479">
    <property type="entry name" value="S-Me-THD_N_sf"/>
</dbReference>
<evidence type="ECO:0000259" key="2">
    <source>
        <dbReference type="Pfam" id="PF06032"/>
    </source>
</evidence>
<dbReference type="InterPro" id="IPR048350">
    <property type="entry name" value="S-Me-THD-like_C"/>
</dbReference>
<gene>
    <name evidence="4" type="ORF">EHYA_06871</name>
</gene>
<protein>
    <recommendedName>
        <fullName evidence="6">DUF917 domain-containing protein</fullName>
    </recommendedName>
</protein>
<reference evidence="4 5" key="1">
    <citation type="submission" date="2018-12" db="EMBL/GenBank/DDBJ databases">
        <title>Draft genome sequence of Embleya hyalina NBRC 13850T.</title>
        <authorList>
            <person name="Komaki H."/>
            <person name="Hosoyama A."/>
            <person name="Kimura A."/>
            <person name="Ichikawa N."/>
            <person name="Tamura T."/>
        </authorList>
    </citation>
    <scope>NUCLEOTIDE SEQUENCE [LARGE SCALE GENOMIC DNA]</scope>
    <source>
        <strain evidence="4 5">NBRC 13850</strain>
    </source>
</reference>
<sequence>MDEITLEDVLDLTLGAGVLATGGGGEPFVPRLMVEEALRRHGPVPVVRPGELDPEGLLLPLAVFGAPTAFAEKFFNGSEALIALRALERQLGRKGVGVMPVEVGGGSTLLPVAAAAELGLPIVDADTMRRAFPRGELTQFNLAGIPASPIVLVDPAGNTVVVQATDNVMAERLARAATTEMGMIAVGALYPVTARQADEFAIHGSLTYCVEIGRRIRAIQDGEPDAYRISWISPTAASCSPARSWTSTAGRRAAGHAARSPSRTWTTRTEHCGSTSRTRT</sequence>
<dbReference type="SUPFAM" id="SSF160991">
    <property type="entry name" value="CV3147-like"/>
    <property type="match status" value="1"/>
</dbReference>
<feature type="compositionally biased region" description="Polar residues" evidence="1">
    <location>
        <begin position="261"/>
        <end position="280"/>
    </location>
</feature>
<feature type="domain" description="S-Me-THD-like C-terminal" evidence="3">
    <location>
        <begin position="166"/>
        <end position="221"/>
    </location>
</feature>
<dbReference type="EMBL" id="BIFH01000031">
    <property type="protein sequence ID" value="GCD99158.1"/>
    <property type="molecule type" value="Genomic_DNA"/>
</dbReference>
<feature type="region of interest" description="Disordered" evidence="1">
    <location>
        <begin position="242"/>
        <end position="280"/>
    </location>
</feature>
<evidence type="ECO:0008006" key="6">
    <source>
        <dbReference type="Google" id="ProtNLM"/>
    </source>
</evidence>
<dbReference type="Proteomes" id="UP000286931">
    <property type="component" value="Unassembled WGS sequence"/>
</dbReference>
<comment type="caution">
    <text evidence="4">The sequence shown here is derived from an EMBL/GenBank/DDBJ whole genome shotgun (WGS) entry which is preliminary data.</text>
</comment>
<keyword evidence="5" id="KW-1185">Reference proteome</keyword>
<evidence type="ECO:0000256" key="1">
    <source>
        <dbReference type="SAM" id="MobiDB-lite"/>
    </source>
</evidence>
<name>A0A401YX28_9ACTN</name>
<feature type="domain" description="S-Me-THD N-terminal" evidence="2">
    <location>
        <begin position="7"/>
        <end position="163"/>
    </location>
</feature>
<proteinExistence type="predicted"/>